<name>A0A4V6A335_STECR</name>
<dbReference type="OrthoDB" id="5828827at2759"/>
<reference evidence="1" key="2">
    <citation type="journal article" date="2015" name="Genome Biol.">
        <title>Comparative genomics of Steinernema reveals deeply conserved gene regulatory networks.</title>
        <authorList>
            <person name="Dillman A.R."/>
            <person name="Macchietto M."/>
            <person name="Porter C.F."/>
            <person name="Rogers A."/>
            <person name="Williams B."/>
            <person name="Antoshechkin I."/>
            <person name="Lee M.M."/>
            <person name="Goodwin Z."/>
            <person name="Lu X."/>
            <person name="Lewis E.E."/>
            <person name="Goodrich-Blair H."/>
            <person name="Stock S.P."/>
            <person name="Adams B.J."/>
            <person name="Sternberg P.W."/>
            <person name="Mortazavi A."/>
        </authorList>
    </citation>
    <scope>NUCLEOTIDE SEQUENCE [LARGE SCALE GENOMIC DNA]</scope>
    <source>
        <strain evidence="1">ALL</strain>
    </source>
</reference>
<reference evidence="1" key="3">
    <citation type="journal article" date="2019" name="G3 (Bethesda)">
        <title>Hybrid Assembly of the Genome of the Entomopathogenic Nematode Steinernema carpocapsae Identifies the X-Chromosome.</title>
        <authorList>
            <person name="Serra L."/>
            <person name="Macchietto M."/>
            <person name="Macias-Munoz A."/>
            <person name="McGill C.J."/>
            <person name="Rodriguez I.M."/>
            <person name="Rodriguez B."/>
            <person name="Murad R."/>
            <person name="Mortazavi A."/>
        </authorList>
    </citation>
    <scope>NUCLEOTIDE SEQUENCE</scope>
    <source>
        <strain evidence="1">ALL</strain>
    </source>
</reference>
<comment type="caution">
    <text evidence="1">The sequence shown here is derived from an EMBL/GenBank/DDBJ whole genome shotgun (WGS) entry which is preliminary data.</text>
</comment>
<organism evidence="1">
    <name type="scientific">Steinernema carpocapsae</name>
    <name type="common">Entomopathogenic nematode</name>
    <dbReference type="NCBI Taxonomy" id="34508"/>
    <lineage>
        <taxon>Eukaryota</taxon>
        <taxon>Metazoa</taxon>
        <taxon>Ecdysozoa</taxon>
        <taxon>Nematoda</taxon>
        <taxon>Chromadorea</taxon>
        <taxon>Rhabditida</taxon>
        <taxon>Tylenchina</taxon>
        <taxon>Panagrolaimomorpha</taxon>
        <taxon>Strongyloidoidea</taxon>
        <taxon>Steinernematidae</taxon>
        <taxon>Steinernema</taxon>
    </lineage>
</organism>
<protein>
    <submittedName>
        <fullName evidence="1">Uncharacterized protein</fullName>
    </submittedName>
</protein>
<gene>
    <name evidence="1" type="ORF">L596_015253</name>
</gene>
<reference evidence="1" key="1">
    <citation type="submission" date="2013-11" db="EMBL/GenBank/DDBJ databases">
        <authorList>
            <person name="Sternberg P."/>
            <person name="Dillman A."/>
            <person name="Macchietto M."/>
        </authorList>
    </citation>
    <scope>NUCLEOTIDE SEQUENCE</scope>
    <source>
        <strain evidence="1">ALL</strain>
    </source>
</reference>
<accession>A0A4V6A335</accession>
<dbReference type="AlphaFoldDB" id="A0A4V6A335"/>
<evidence type="ECO:0000313" key="1">
    <source>
        <dbReference type="EMBL" id="TKR81375.1"/>
    </source>
</evidence>
<proteinExistence type="predicted"/>
<dbReference type="EMBL" id="AZBU02000004">
    <property type="protein sequence ID" value="TKR81375.1"/>
    <property type="molecule type" value="Genomic_DNA"/>
</dbReference>
<sequence length="248" mass="28153">MLFSVRRNLSDPRRKLTPAFTLSTAASLDHSAEEHSSSSHRFKLPNRMKSLQAYIMHHAGAKTALFLSMLAGDGNPVRHSLVNLVLQEDLPMLMEAMTEECNVSFEDFSDETTASTSSIIHPHNERKERRQRRNVDRICFVEEPPQVFAYLDEKSCEVDEDDLWQQGEHITYDRYQKLVEATTEEQLQAQLELSRWHQSIQKQAPVESQSPNSNEFALGVTSKLSYGGLQSFNQPIAIASNDINTSSI</sequence>